<reference evidence="3" key="1">
    <citation type="submission" date="2010-05" db="EMBL/GenBank/DDBJ databases">
        <title>The complete genome of Truepera radiovictris DSM 17093.</title>
        <authorList>
            <consortium name="US DOE Joint Genome Institute (JGI-PGF)"/>
            <person name="Lucas S."/>
            <person name="Copeland A."/>
            <person name="Lapidus A."/>
            <person name="Glavina del Rio T."/>
            <person name="Dalin E."/>
            <person name="Tice H."/>
            <person name="Bruce D."/>
            <person name="Goodwin L."/>
            <person name="Pitluck S."/>
            <person name="Kyrpides N."/>
            <person name="Mavromatis K."/>
            <person name="Ovchinnikova G."/>
            <person name="Munk A.C."/>
            <person name="Detter J.C."/>
            <person name="Han C."/>
            <person name="Tapia R."/>
            <person name="Land M."/>
            <person name="Hauser L."/>
            <person name="Markowitz V."/>
            <person name="Cheng J.-F."/>
            <person name="Hugenholtz P."/>
            <person name="Woyke T."/>
            <person name="Wu D."/>
            <person name="Tindall B."/>
            <person name="Pomrenke H.G."/>
            <person name="Brambilla E."/>
            <person name="Klenk H.-P."/>
            <person name="Eisen J.A."/>
        </authorList>
    </citation>
    <scope>NUCLEOTIDE SEQUENCE [LARGE SCALE GENOMIC DNA]</scope>
    <source>
        <strain evidence="3">DSM 17093 / CIP 108686 / LMG 22925 / RQ-24</strain>
    </source>
</reference>
<feature type="compositionally biased region" description="Basic residues" evidence="1">
    <location>
        <begin position="22"/>
        <end position="33"/>
    </location>
</feature>
<dbReference type="AlphaFoldDB" id="D7CWE6"/>
<reference evidence="2 3" key="2">
    <citation type="journal article" date="2011" name="Stand. Genomic Sci.">
        <title>Complete genome sequence of Truepera radiovictrix type strain (RQ-24).</title>
        <authorList>
            <person name="Ivanova N."/>
            <person name="Rohde C."/>
            <person name="Munk C."/>
            <person name="Nolan M."/>
            <person name="Lucas S."/>
            <person name="Del Rio T.G."/>
            <person name="Tice H."/>
            <person name="Deshpande S."/>
            <person name="Cheng J.F."/>
            <person name="Tapia R."/>
            <person name="Han C."/>
            <person name="Goodwin L."/>
            <person name="Pitluck S."/>
            <person name="Liolios K."/>
            <person name="Mavromatis K."/>
            <person name="Mikhailova N."/>
            <person name="Pati A."/>
            <person name="Chen A."/>
            <person name="Palaniappan K."/>
            <person name="Land M."/>
            <person name="Hauser L."/>
            <person name="Chang Y.J."/>
            <person name="Jeffries C.D."/>
            <person name="Brambilla E."/>
            <person name="Rohde M."/>
            <person name="Goker M."/>
            <person name="Tindall B.J."/>
            <person name="Woyke T."/>
            <person name="Bristow J."/>
            <person name="Eisen J.A."/>
            <person name="Markowitz V."/>
            <person name="Hugenholtz P."/>
            <person name="Kyrpides N.C."/>
            <person name="Klenk H.P."/>
            <person name="Lapidus A."/>
        </authorList>
    </citation>
    <scope>NUCLEOTIDE SEQUENCE [LARGE SCALE GENOMIC DNA]</scope>
    <source>
        <strain evidence="3">DSM 17093 / CIP 108686 / LMG 22925 / RQ-24</strain>
    </source>
</reference>
<dbReference type="HOGENOM" id="CLU_1309653_0_0_0"/>
<sequence length="210" mass="22833">MGRESTTVAAPDPERRGSNSLRPKRRAYTRRALRSSSTGAATKASPYTLYPQKRLESSLADKIAALPASTLPPRVGARGLQRASTGANTYEQLGGRSGSHVNAAAYRGNSRSFHERLPIPPREVHAGLSCESVARPDGLSVNVELERVALPRTSTEPLRLRSALPHTSHTPRSFVAHTHRSGDHWERPTMLTDRVPLLRTTVACDGFVGL</sequence>
<gene>
    <name evidence="2" type="ordered locus">Trad_1222</name>
</gene>
<evidence type="ECO:0000313" key="3">
    <source>
        <dbReference type="Proteomes" id="UP000000379"/>
    </source>
</evidence>
<dbReference type="EMBL" id="CP002049">
    <property type="protein sequence ID" value="ADI14345.1"/>
    <property type="molecule type" value="Genomic_DNA"/>
</dbReference>
<evidence type="ECO:0000313" key="2">
    <source>
        <dbReference type="EMBL" id="ADI14345.1"/>
    </source>
</evidence>
<name>D7CWE6_TRURR</name>
<organism evidence="2 3">
    <name type="scientific">Truepera radiovictrix (strain DSM 17093 / CIP 108686 / LMG 22925 / RQ-24)</name>
    <dbReference type="NCBI Taxonomy" id="649638"/>
    <lineage>
        <taxon>Bacteria</taxon>
        <taxon>Thermotogati</taxon>
        <taxon>Deinococcota</taxon>
        <taxon>Deinococci</taxon>
        <taxon>Trueperales</taxon>
        <taxon>Trueperaceae</taxon>
        <taxon>Truepera</taxon>
    </lineage>
</organism>
<accession>D7CWE6</accession>
<dbReference type="KEGG" id="tra:Trad_1222"/>
<feature type="region of interest" description="Disordered" evidence="1">
    <location>
        <begin position="1"/>
        <end position="45"/>
    </location>
</feature>
<proteinExistence type="predicted"/>
<protein>
    <submittedName>
        <fullName evidence="2">Uncharacterized protein</fullName>
    </submittedName>
</protein>
<dbReference type="Proteomes" id="UP000000379">
    <property type="component" value="Chromosome"/>
</dbReference>
<evidence type="ECO:0000256" key="1">
    <source>
        <dbReference type="SAM" id="MobiDB-lite"/>
    </source>
</evidence>
<keyword evidence="3" id="KW-1185">Reference proteome</keyword>